<dbReference type="Proteomes" id="UP000481858">
    <property type="component" value="Unassembled WGS sequence"/>
</dbReference>
<dbReference type="SUPFAM" id="SSF110857">
    <property type="entry name" value="Gamma-glutamyl cyclotransferase-like"/>
    <property type="match status" value="1"/>
</dbReference>
<evidence type="ECO:0000313" key="5">
    <source>
        <dbReference type="EMBL" id="KAF2963944.1"/>
    </source>
</evidence>
<reference evidence="5 6" key="1">
    <citation type="submission" date="2019-12" db="EMBL/GenBank/DDBJ databases">
        <title>Draft genome sequence of the ascomycete Xylaria multiplex DSM 110363.</title>
        <authorList>
            <person name="Buettner E."/>
            <person name="Kellner H."/>
        </authorList>
    </citation>
    <scope>NUCLEOTIDE SEQUENCE [LARGE SCALE GENOMIC DNA]</scope>
    <source>
        <strain evidence="5 6">DSM 110363</strain>
    </source>
</reference>
<dbReference type="EMBL" id="WUBL01000173">
    <property type="protein sequence ID" value="KAF2963944.1"/>
    <property type="molecule type" value="Genomic_DNA"/>
</dbReference>
<comment type="caution">
    <text evidence="5">The sequence shown here is derived from an EMBL/GenBank/DDBJ whole genome shotgun (WGS) entry which is preliminary data.</text>
</comment>
<dbReference type="AlphaFoldDB" id="A0A7C8IMD7"/>
<dbReference type="InterPro" id="IPR036568">
    <property type="entry name" value="GGCT-like_sf"/>
</dbReference>
<dbReference type="InterPro" id="IPR010730">
    <property type="entry name" value="HET"/>
</dbReference>
<feature type="domain" description="DUF8212" evidence="4">
    <location>
        <begin position="227"/>
        <end position="305"/>
    </location>
</feature>
<proteinExistence type="predicted"/>
<evidence type="ECO:0000259" key="4">
    <source>
        <dbReference type="Pfam" id="PF26640"/>
    </source>
</evidence>
<evidence type="ECO:0000256" key="1">
    <source>
        <dbReference type="SAM" id="MobiDB-lite"/>
    </source>
</evidence>
<evidence type="ECO:0000313" key="6">
    <source>
        <dbReference type="Proteomes" id="UP000481858"/>
    </source>
</evidence>
<dbReference type="CDD" id="cd06661">
    <property type="entry name" value="GGCT_like"/>
    <property type="match status" value="1"/>
</dbReference>
<sequence length="776" mass="87694">MRLLNSRSGNMKEFLAEDQTPPYAILSHTWGEDEVSFRDWHHEPRPEVQKKQGYRKIDYCCKQAIAEGLEWIWVDTCCIDKSSSSELSEAINSMFQWYAKAVVCYVYLIDVAYTENATEEEIKSSLENSRWVSRGWTLQELIAPSHVVFYSKDWKNCGTRSELSTTLEAITRIDEPYLNGRPLEHASVAQRMSWASRRTTSRTEDQAYCLLGIFNVNMPLIYGEKSKAFRRLQEAIYLEYPEDHSLYAWGPISDDFSYRVKDVDQVWGSKLIEYDPSLVDQKVFGLFAESPADFMDSGRVVSAPVAYRYFERQSGLVSPTSSIGRATYVFFPTAIGRADGDEKGGRLVFGLMPFETIPVPPGAQNSLASQYPVQQYPAGPVKPVQFQNAKEGVDYFWRKMDEVPYQRIMEVPRDEWRVNIKGYADIYIAIERMNIKGGEIGEDSREPLSDIFVDVVDIVVRVKGDPGYPDPEGSKDSNLEGGNGSEPKAKGDKTKKGILDGALQEIKNHRSDVSRPRVSEAHWEIVRAEKEAQGFNKEAYEYSATFKTREPLKIQTVAHNKNYLLRLEGPIDSVEVVKLAAQLNHKPPVYHGTDDDDKPAIFCKVDASARNSILAYLSEKESRFQPAFIPYSIAAKELSATSAYPTLGVDATMPQYRPSSADDPALVPSQGQYPVWYFFYGTLADSAVLGRLLGIEPSYKHAMVHGGILRMWGGKYKALVNSSGGVVHGSAFLVQDEAQEDILRCYETDKYEVVRCELNIEDKRVKGLTFRFVSDL</sequence>
<feature type="region of interest" description="Disordered" evidence="1">
    <location>
        <begin position="464"/>
        <end position="496"/>
    </location>
</feature>
<dbReference type="InterPro" id="IPR013024">
    <property type="entry name" value="GGCT-like"/>
</dbReference>
<dbReference type="Pfam" id="PF06094">
    <property type="entry name" value="GGACT"/>
    <property type="match status" value="1"/>
</dbReference>
<evidence type="ECO:0000259" key="2">
    <source>
        <dbReference type="Pfam" id="PF06094"/>
    </source>
</evidence>
<keyword evidence="6" id="KW-1185">Reference proteome</keyword>
<dbReference type="Gene3D" id="3.10.490.10">
    <property type="entry name" value="Gamma-glutamyl cyclotransferase-like"/>
    <property type="match status" value="1"/>
</dbReference>
<accession>A0A7C8IMD7</accession>
<feature type="compositionally biased region" description="Basic and acidic residues" evidence="1">
    <location>
        <begin position="487"/>
        <end position="496"/>
    </location>
</feature>
<name>A0A7C8IMD7_9PEZI</name>
<dbReference type="OrthoDB" id="3262926at2759"/>
<dbReference type="InterPro" id="IPR058525">
    <property type="entry name" value="DUF8212"/>
</dbReference>
<organism evidence="5 6">
    <name type="scientific">Xylaria multiplex</name>
    <dbReference type="NCBI Taxonomy" id="323545"/>
    <lineage>
        <taxon>Eukaryota</taxon>
        <taxon>Fungi</taxon>
        <taxon>Dikarya</taxon>
        <taxon>Ascomycota</taxon>
        <taxon>Pezizomycotina</taxon>
        <taxon>Sordariomycetes</taxon>
        <taxon>Xylariomycetidae</taxon>
        <taxon>Xylariales</taxon>
        <taxon>Xylariaceae</taxon>
        <taxon>Xylaria</taxon>
    </lineage>
</organism>
<evidence type="ECO:0008006" key="7">
    <source>
        <dbReference type="Google" id="ProtNLM"/>
    </source>
</evidence>
<feature type="domain" description="Gamma-glutamylcyclotransferase AIG2-like" evidence="2">
    <location>
        <begin position="677"/>
        <end position="766"/>
    </location>
</feature>
<dbReference type="Pfam" id="PF26640">
    <property type="entry name" value="DUF8212"/>
    <property type="match status" value="1"/>
</dbReference>
<dbReference type="InParanoid" id="A0A7C8IMD7"/>
<dbReference type="InterPro" id="IPR009288">
    <property type="entry name" value="AIG2-like_dom"/>
</dbReference>
<evidence type="ECO:0000259" key="3">
    <source>
        <dbReference type="Pfam" id="PF06985"/>
    </source>
</evidence>
<dbReference type="Pfam" id="PF06985">
    <property type="entry name" value="HET"/>
    <property type="match status" value="1"/>
</dbReference>
<dbReference type="PANTHER" id="PTHR10622">
    <property type="entry name" value="HET DOMAIN-CONTAINING PROTEIN"/>
    <property type="match status" value="1"/>
</dbReference>
<dbReference type="PANTHER" id="PTHR10622:SF10">
    <property type="entry name" value="HET DOMAIN-CONTAINING PROTEIN"/>
    <property type="match status" value="1"/>
</dbReference>
<feature type="domain" description="Heterokaryon incompatibility" evidence="3">
    <location>
        <begin position="23"/>
        <end position="110"/>
    </location>
</feature>
<protein>
    <recommendedName>
        <fullName evidence="7">Heterokaryon incompatibility domain-containing protein</fullName>
    </recommendedName>
</protein>
<gene>
    <name evidence="5" type="ORF">GQX73_g9620</name>
</gene>